<sequence>LTVAEAGSSTYTVRLSKEPAVAVTVTVTVSGMGSGVSVDTNDGMAGDQASLSFSPSNWSEAQTVTVSAVADDNASPEEVRLSHSAAGGDYDSVSQELVVTVRDDDTPGLVVSATALTVAEGGSVTYTVKLATEPSEVVTVTVSGMSRGVSV</sequence>
<accession>A0A6N3X4D4</accession>
<gene>
    <name evidence="1" type="ORF">TH68_06440</name>
</gene>
<organism evidence="1 2">
    <name type="scientific">Candidatus Synechococcus spongiarum 142</name>
    <dbReference type="NCBI Taxonomy" id="1608213"/>
    <lineage>
        <taxon>Bacteria</taxon>
        <taxon>Bacillati</taxon>
        <taxon>Cyanobacteriota</taxon>
        <taxon>Cyanophyceae</taxon>
        <taxon>Synechococcales</taxon>
        <taxon>Synechococcaceae</taxon>
        <taxon>Synechococcus</taxon>
    </lineage>
</organism>
<feature type="non-terminal residue" evidence="1">
    <location>
        <position position="1"/>
    </location>
</feature>
<dbReference type="AlphaFoldDB" id="A0A6N3X4D4"/>
<evidence type="ECO:0008006" key="3">
    <source>
        <dbReference type="Google" id="ProtNLM"/>
    </source>
</evidence>
<protein>
    <recommendedName>
        <fullName evidence="3">Calx-beta domain-containing protein</fullName>
    </recommendedName>
</protein>
<dbReference type="Proteomes" id="UP000035054">
    <property type="component" value="Unassembled WGS sequence"/>
</dbReference>
<evidence type="ECO:0000313" key="2">
    <source>
        <dbReference type="Proteomes" id="UP000035054"/>
    </source>
</evidence>
<dbReference type="EMBL" id="JXUO01000215">
    <property type="protein sequence ID" value="KKZ13683.1"/>
    <property type="molecule type" value="Genomic_DNA"/>
</dbReference>
<feature type="non-terminal residue" evidence="1">
    <location>
        <position position="151"/>
    </location>
</feature>
<comment type="caution">
    <text evidence="1">The sequence shown here is derived from an EMBL/GenBank/DDBJ whole genome shotgun (WGS) entry which is preliminary data.</text>
</comment>
<evidence type="ECO:0000313" key="1">
    <source>
        <dbReference type="EMBL" id="KKZ13683.1"/>
    </source>
</evidence>
<name>A0A6N3X4D4_9SYNE</name>
<proteinExistence type="predicted"/>
<reference evidence="1 2" key="1">
    <citation type="submission" date="2015-01" db="EMBL/GenBank/DDBJ databases">
        <title>Lifestyle Evolution in Cyanobacterial Symbionts of Sponges.</title>
        <authorList>
            <person name="Burgsdorf I."/>
            <person name="Slaby B.M."/>
            <person name="Handley K.M."/>
            <person name="Haber M."/>
            <person name="Blom J."/>
            <person name="Marshall C.W."/>
            <person name="Gilbert J.A."/>
            <person name="Hentschel U."/>
            <person name="Steindler L."/>
        </authorList>
    </citation>
    <scope>NUCLEOTIDE SEQUENCE [LARGE SCALE GENOMIC DNA]</scope>
    <source>
        <strain evidence="1">142</strain>
    </source>
</reference>